<dbReference type="InterPro" id="IPR036390">
    <property type="entry name" value="WH_DNA-bd_sf"/>
</dbReference>
<dbReference type="Pfam" id="PF12840">
    <property type="entry name" value="HTH_20"/>
    <property type="match status" value="1"/>
</dbReference>
<evidence type="ECO:0000313" key="5">
    <source>
        <dbReference type="EMBL" id="WGH78112.1"/>
    </source>
</evidence>
<dbReference type="SUPFAM" id="SSF46785">
    <property type="entry name" value="Winged helix' DNA-binding domain"/>
    <property type="match status" value="1"/>
</dbReference>
<evidence type="ECO:0000313" key="6">
    <source>
        <dbReference type="Proteomes" id="UP001243420"/>
    </source>
</evidence>
<keyword evidence="2" id="KW-0238">DNA-binding</keyword>
<organism evidence="5 6">
    <name type="scientific">Jannaschia ovalis</name>
    <dbReference type="NCBI Taxonomy" id="3038773"/>
    <lineage>
        <taxon>Bacteria</taxon>
        <taxon>Pseudomonadati</taxon>
        <taxon>Pseudomonadota</taxon>
        <taxon>Alphaproteobacteria</taxon>
        <taxon>Rhodobacterales</taxon>
        <taxon>Roseobacteraceae</taxon>
        <taxon>Jannaschia</taxon>
    </lineage>
</organism>
<protein>
    <submittedName>
        <fullName evidence="5">Metalloregulator ArsR/SmtB family transcription factor</fullName>
    </submittedName>
</protein>
<dbReference type="PROSITE" id="PS50987">
    <property type="entry name" value="HTH_ARSR_2"/>
    <property type="match status" value="1"/>
</dbReference>
<dbReference type="InterPro" id="IPR051011">
    <property type="entry name" value="Metal_resp_trans_reg"/>
</dbReference>
<reference evidence="5 6" key="1">
    <citation type="submission" date="2023-04" db="EMBL/GenBank/DDBJ databases">
        <title>Jannaschia ovalis sp. nov., a marine bacterium isolated from sea tidal flat.</title>
        <authorList>
            <person name="Kwon D.Y."/>
            <person name="Kim J.-J."/>
        </authorList>
    </citation>
    <scope>NUCLEOTIDE SEQUENCE [LARGE SCALE GENOMIC DNA]</scope>
    <source>
        <strain evidence="5 6">GRR-S6-38</strain>
    </source>
</reference>
<dbReference type="InterPro" id="IPR001845">
    <property type="entry name" value="HTH_ArsR_DNA-bd_dom"/>
</dbReference>
<name>A0ABY8L9S7_9RHOB</name>
<keyword evidence="1" id="KW-0805">Transcription regulation</keyword>
<gene>
    <name evidence="5" type="ORF">P8627_13900</name>
</gene>
<dbReference type="PANTHER" id="PTHR43132:SF2">
    <property type="entry name" value="ARSENICAL RESISTANCE OPERON REPRESSOR ARSR-RELATED"/>
    <property type="match status" value="1"/>
</dbReference>
<dbReference type="InterPro" id="IPR011991">
    <property type="entry name" value="ArsR-like_HTH"/>
</dbReference>
<evidence type="ECO:0000256" key="3">
    <source>
        <dbReference type="ARBA" id="ARBA00023163"/>
    </source>
</evidence>
<dbReference type="NCBIfam" id="NF033788">
    <property type="entry name" value="HTH_metalloreg"/>
    <property type="match status" value="1"/>
</dbReference>
<evidence type="ECO:0000259" key="4">
    <source>
        <dbReference type="PROSITE" id="PS50987"/>
    </source>
</evidence>
<keyword evidence="3" id="KW-0804">Transcription</keyword>
<dbReference type="PANTHER" id="PTHR43132">
    <property type="entry name" value="ARSENICAL RESISTANCE OPERON REPRESSOR ARSR-RELATED"/>
    <property type="match status" value="1"/>
</dbReference>
<dbReference type="SMART" id="SM00418">
    <property type="entry name" value="HTH_ARSR"/>
    <property type="match status" value="1"/>
</dbReference>
<evidence type="ECO:0000256" key="2">
    <source>
        <dbReference type="ARBA" id="ARBA00023125"/>
    </source>
</evidence>
<dbReference type="Gene3D" id="1.10.10.10">
    <property type="entry name" value="Winged helix-like DNA-binding domain superfamily/Winged helix DNA-binding domain"/>
    <property type="match status" value="1"/>
</dbReference>
<sequence length="105" mass="10946">MAYDTPSAATALAALGHEARLSVFRLLVRAGPEGLRVGDIAEHEGLAPSTLAHHLRALVLAGLVAQTRAGREVRCCAEFDRMTALLGFLSAECCTGVALTETDAA</sequence>
<evidence type="ECO:0000256" key="1">
    <source>
        <dbReference type="ARBA" id="ARBA00023015"/>
    </source>
</evidence>
<dbReference type="Proteomes" id="UP001243420">
    <property type="component" value="Chromosome"/>
</dbReference>
<keyword evidence="6" id="KW-1185">Reference proteome</keyword>
<accession>A0ABY8L9S7</accession>
<dbReference type="InterPro" id="IPR036388">
    <property type="entry name" value="WH-like_DNA-bd_sf"/>
</dbReference>
<dbReference type="EMBL" id="CP122537">
    <property type="protein sequence ID" value="WGH78112.1"/>
    <property type="molecule type" value="Genomic_DNA"/>
</dbReference>
<dbReference type="RefSeq" id="WP_279964801.1">
    <property type="nucleotide sequence ID" value="NZ_CP122537.1"/>
</dbReference>
<feature type="domain" description="HTH arsR-type" evidence="4">
    <location>
        <begin position="1"/>
        <end position="97"/>
    </location>
</feature>
<dbReference type="CDD" id="cd00090">
    <property type="entry name" value="HTH_ARSR"/>
    <property type="match status" value="1"/>
</dbReference>
<proteinExistence type="predicted"/>